<dbReference type="InterPro" id="IPR002525">
    <property type="entry name" value="Transp_IS110-like_N"/>
</dbReference>
<dbReference type="PANTHER" id="PTHR33055:SF13">
    <property type="entry name" value="TRANSPOSASE"/>
    <property type="match status" value="1"/>
</dbReference>
<dbReference type="PANTHER" id="PTHR33055">
    <property type="entry name" value="TRANSPOSASE FOR INSERTION SEQUENCE ELEMENT IS1111A"/>
    <property type="match status" value="1"/>
</dbReference>
<evidence type="ECO:0000313" key="3">
    <source>
        <dbReference type="Proteomes" id="UP001161388"/>
    </source>
</evidence>
<dbReference type="EMBL" id="BSNL01000006">
    <property type="protein sequence ID" value="GLQ29063.1"/>
    <property type="molecule type" value="Genomic_DNA"/>
</dbReference>
<feature type="domain" description="Transposase IS110-like N-terminal" evidence="1">
    <location>
        <begin position="2"/>
        <end position="76"/>
    </location>
</feature>
<keyword evidence="3" id="KW-1185">Reference proteome</keyword>
<dbReference type="Pfam" id="PF01548">
    <property type="entry name" value="DEDD_Tnp_IS110"/>
    <property type="match status" value="1"/>
</dbReference>
<gene>
    <name evidence="2" type="ORF">GCM10007927_38660</name>
</gene>
<dbReference type="InterPro" id="IPR047650">
    <property type="entry name" value="Transpos_IS110"/>
</dbReference>
<protein>
    <recommendedName>
        <fullName evidence="1">Transposase IS110-like N-terminal domain-containing protein</fullName>
    </recommendedName>
</protein>
<evidence type="ECO:0000259" key="1">
    <source>
        <dbReference type="Pfam" id="PF01548"/>
    </source>
</evidence>
<comment type="caution">
    <text evidence="2">The sequence shown here is derived from an EMBL/GenBank/DDBJ whole genome shotgun (WGS) entry which is preliminary data.</text>
</comment>
<organism evidence="2 3">
    <name type="scientific">Sulfitobacter pacificus</name>
    <dbReference type="NCBI Taxonomy" id="1499314"/>
    <lineage>
        <taxon>Bacteria</taxon>
        <taxon>Pseudomonadati</taxon>
        <taxon>Pseudomonadota</taxon>
        <taxon>Alphaproteobacteria</taxon>
        <taxon>Rhodobacterales</taxon>
        <taxon>Roseobacteraceae</taxon>
        <taxon>Sulfitobacter</taxon>
    </lineage>
</organism>
<accession>A0ABQ5VPZ3</accession>
<reference evidence="2" key="1">
    <citation type="journal article" date="2014" name="Int. J. Syst. Evol. Microbiol.">
        <title>Complete genome of a new Firmicutes species belonging to the dominant human colonic microbiota ('Ruminococcus bicirculans') reveals two chromosomes and a selective capacity to utilize plant glucans.</title>
        <authorList>
            <consortium name="NISC Comparative Sequencing Program"/>
            <person name="Wegmann U."/>
            <person name="Louis P."/>
            <person name="Goesmann A."/>
            <person name="Henrissat B."/>
            <person name="Duncan S.H."/>
            <person name="Flint H.J."/>
        </authorList>
    </citation>
    <scope>NUCLEOTIDE SEQUENCE</scope>
    <source>
        <strain evidence="2">NBRC 109915</strain>
    </source>
</reference>
<name>A0ABQ5VPZ3_9RHOB</name>
<sequence length="88" mass="9669">MHMAAVSPDTGTMPVRAFGTFTQDLHDLAAWFQSCGVTSVAMKSTGVYWIQAYEILEAYGFEVILVNAQYAKNVPGRKPLRLPIGMTT</sequence>
<reference evidence="2" key="2">
    <citation type="submission" date="2023-01" db="EMBL/GenBank/DDBJ databases">
        <title>Draft genome sequence of Sulfitobacter pacificus strain NBRC 109915.</title>
        <authorList>
            <person name="Sun Q."/>
            <person name="Mori K."/>
        </authorList>
    </citation>
    <scope>NUCLEOTIDE SEQUENCE</scope>
    <source>
        <strain evidence="2">NBRC 109915</strain>
    </source>
</reference>
<proteinExistence type="predicted"/>
<dbReference type="Proteomes" id="UP001161388">
    <property type="component" value="Unassembled WGS sequence"/>
</dbReference>
<evidence type="ECO:0000313" key="2">
    <source>
        <dbReference type="EMBL" id="GLQ29063.1"/>
    </source>
</evidence>